<dbReference type="InterPro" id="IPR005358">
    <property type="entry name" value="Puta_zinc/iron-chelating_dom"/>
</dbReference>
<dbReference type="RefSeq" id="WP_230561502.1">
    <property type="nucleotide sequence ID" value="NZ_JAJITC010000005.1"/>
</dbReference>
<evidence type="ECO:0000313" key="1">
    <source>
        <dbReference type="EMBL" id="MCC8402654.1"/>
    </source>
</evidence>
<dbReference type="EMBL" id="JAJITC010000005">
    <property type="protein sequence ID" value="MCC8402654.1"/>
    <property type="molecule type" value="Genomic_DNA"/>
</dbReference>
<comment type="caution">
    <text evidence="1">The sequence shown here is derived from an EMBL/GenBank/DDBJ whole genome shotgun (WGS) entry which is preliminary data.</text>
</comment>
<name>A0ABS8KD17_9BURK</name>
<reference evidence="1 2" key="1">
    <citation type="submission" date="2021-11" db="EMBL/GenBank/DDBJ databases">
        <authorList>
            <person name="Oh E.-T."/>
            <person name="Kim S.-B."/>
        </authorList>
    </citation>
    <scope>NUCLEOTIDE SEQUENCE [LARGE SCALE GENOMIC DNA]</scope>
    <source>
        <strain evidence="1 2">MMS20-SJTN17</strain>
    </source>
</reference>
<keyword evidence="2" id="KW-1185">Reference proteome</keyword>
<gene>
    <name evidence="1" type="ORF">LJ655_12250</name>
</gene>
<dbReference type="Proteomes" id="UP001430614">
    <property type="component" value="Unassembled WGS sequence"/>
</dbReference>
<evidence type="ECO:0000313" key="2">
    <source>
        <dbReference type="Proteomes" id="UP001430614"/>
    </source>
</evidence>
<sequence>MSHVCQSCGACCAQFRVSFYWGETDSTTPGGVPESLTTPISPHRVAMRGTEAKPVRCIALVGETGKSVACSIYERRSSTCREFEAGSERCIEARKALGFGPLPPAFQASSSSPTTPNSAVVFT</sequence>
<accession>A0ABS8KD17</accession>
<dbReference type="Pfam" id="PF03692">
    <property type="entry name" value="CxxCxxCC"/>
    <property type="match status" value="1"/>
</dbReference>
<organism evidence="1 2">
    <name type="scientific">Paraburkholderia translucens</name>
    <dbReference type="NCBI Taxonomy" id="2886945"/>
    <lineage>
        <taxon>Bacteria</taxon>
        <taxon>Pseudomonadati</taxon>
        <taxon>Pseudomonadota</taxon>
        <taxon>Betaproteobacteria</taxon>
        <taxon>Burkholderiales</taxon>
        <taxon>Burkholderiaceae</taxon>
        <taxon>Paraburkholderia</taxon>
    </lineage>
</organism>
<protein>
    <submittedName>
        <fullName evidence="1">YkgJ family cysteine cluster protein</fullName>
    </submittedName>
</protein>
<proteinExistence type="predicted"/>